<dbReference type="Proteomes" id="UP000034498">
    <property type="component" value="Unassembled WGS sequence"/>
</dbReference>
<gene>
    <name evidence="1" type="ORF">US94_C0019G0002</name>
</gene>
<name>A0A0G0N9Y7_9BACT</name>
<proteinExistence type="predicted"/>
<protein>
    <submittedName>
        <fullName evidence="1">Uncharacterized protein</fullName>
    </submittedName>
</protein>
<dbReference type="STRING" id="1618336.US94_C0019G0002"/>
<accession>A0A0G0N9Y7</accession>
<dbReference type="EMBL" id="LBUX01000019">
    <property type="protein sequence ID" value="KKQ73936.1"/>
    <property type="molecule type" value="Genomic_DNA"/>
</dbReference>
<comment type="caution">
    <text evidence="1">The sequence shown here is derived from an EMBL/GenBank/DDBJ whole genome shotgun (WGS) entry which is preliminary data.</text>
</comment>
<dbReference type="AlphaFoldDB" id="A0A0G0N9Y7"/>
<evidence type="ECO:0000313" key="1">
    <source>
        <dbReference type="EMBL" id="KKQ73936.1"/>
    </source>
</evidence>
<reference evidence="1 2" key="1">
    <citation type="journal article" date="2015" name="Nature">
        <title>rRNA introns, odd ribosomes, and small enigmatic genomes across a large radiation of phyla.</title>
        <authorList>
            <person name="Brown C.T."/>
            <person name="Hug L.A."/>
            <person name="Thomas B.C."/>
            <person name="Sharon I."/>
            <person name="Castelle C.J."/>
            <person name="Singh A."/>
            <person name="Wilkins M.J."/>
            <person name="Williams K.H."/>
            <person name="Banfield J.F."/>
        </authorList>
    </citation>
    <scope>NUCLEOTIDE SEQUENCE [LARGE SCALE GENOMIC DNA]</scope>
</reference>
<organism evidence="1 2">
    <name type="scientific">Berkelbacteria bacterium GW2011_GWB1_38_5</name>
    <dbReference type="NCBI Taxonomy" id="1618336"/>
    <lineage>
        <taxon>Bacteria</taxon>
        <taxon>Candidatus Berkelbacteria</taxon>
    </lineage>
</organism>
<sequence length="59" mass="6971">MRTITAQERQTKIYRKMSARKKLEIVDSFYRFGQRLQQDANPEVIIDLTEPVCKANGRK</sequence>
<evidence type="ECO:0000313" key="2">
    <source>
        <dbReference type="Proteomes" id="UP000034498"/>
    </source>
</evidence>